<dbReference type="AlphaFoldDB" id="B7G9I6"/>
<dbReference type="PaxDb" id="2850-Phatr49109"/>
<sequence>MKDMGEKHVSKDECMILNDILGIKTLSGCYAMNRNDLEDNFTIPGENKFEGKDAQLYRNSWLMPRMARRLTRNNKHHVSNWRQDPIIDDAECARLRLLLTNKLDTSEQVHINLPKACRDSKPISL</sequence>
<reference evidence="2" key="2">
    <citation type="submission" date="2008-08" db="EMBL/GenBank/DDBJ databases">
        <authorList>
            <consortium name="Diatom Consortium"/>
            <person name="Grigoriev I."/>
            <person name="Grimwood J."/>
            <person name="Kuo A."/>
            <person name="Otillar R.P."/>
            <person name="Salamov A."/>
            <person name="Detter J.C."/>
            <person name="Lindquist E."/>
            <person name="Shapiro H."/>
            <person name="Lucas S."/>
            <person name="Glavina del Rio T."/>
            <person name="Pitluck S."/>
            <person name="Rokhsar D."/>
            <person name="Bowler C."/>
        </authorList>
    </citation>
    <scope>GENOME REANNOTATION</scope>
    <source>
        <strain evidence="2">CCAP 1055/1</strain>
    </source>
</reference>
<dbReference type="GeneID" id="7195333"/>
<proteinExistence type="predicted"/>
<reference evidence="1 2" key="1">
    <citation type="journal article" date="2008" name="Nature">
        <title>The Phaeodactylum genome reveals the evolutionary history of diatom genomes.</title>
        <authorList>
            <person name="Bowler C."/>
            <person name="Allen A.E."/>
            <person name="Badger J.H."/>
            <person name="Grimwood J."/>
            <person name="Jabbari K."/>
            <person name="Kuo A."/>
            <person name="Maheswari U."/>
            <person name="Martens C."/>
            <person name="Maumus F."/>
            <person name="Otillar R.P."/>
            <person name="Rayko E."/>
            <person name="Salamov A."/>
            <person name="Vandepoele K."/>
            <person name="Beszteri B."/>
            <person name="Gruber A."/>
            <person name="Heijde M."/>
            <person name="Katinka M."/>
            <person name="Mock T."/>
            <person name="Valentin K."/>
            <person name="Verret F."/>
            <person name="Berges J.A."/>
            <person name="Brownlee C."/>
            <person name="Cadoret J.P."/>
            <person name="Chiovitti A."/>
            <person name="Choi C.J."/>
            <person name="Coesel S."/>
            <person name="De Martino A."/>
            <person name="Detter J.C."/>
            <person name="Durkin C."/>
            <person name="Falciatore A."/>
            <person name="Fournet J."/>
            <person name="Haruta M."/>
            <person name="Huysman M.J."/>
            <person name="Jenkins B.D."/>
            <person name="Jiroutova K."/>
            <person name="Jorgensen R.E."/>
            <person name="Joubert Y."/>
            <person name="Kaplan A."/>
            <person name="Kroger N."/>
            <person name="Kroth P.G."/>
            <person name="La Roche J."/>
            <person name="Lindquist E."/>
            <person name="Lommer M."/>
            <person name="Martin-Jezequel V."/>
            <person name="Lopez P.J."/>
            <person name="Lucas S."/>
            <person name="Mangogna M."/>
            <person name="McGinnis K."/>
            <person name="Medlin L.K."/>
            <person name="Montsant A."/>
            <person name="Oudot-Le Secq M.P."/>
            <person name="Napoli C."/>
            <person name="Obornik M."/>
            <person name="Parker M.S."/>
            <person name="Petit J.L."/>
            <person name="Porcel B.M."/>
            <person name="Poulsen N."/>
            <person name="Robison M."/>
            <person name="Rychlewski L."/>
            <person name="Rynearson T.A."/>
            <person name="Schmutz J."/>
            <person name="Shapiro H."/>
            <person name="Siaut M."/>
            <person name="Stanley M."/>
            <person name="Sussman M.R."/>
            <person name="Taylor A.R."/>
            <person name="Vardi A."/>
            <person name="von Dassow P."/>
            <person name="Vyverman W."/>
            <person name="Willis A."/>
            <person name="Wyrwicz L.S."/>
            <person name="Rokhsar D.S."/>
            <person name="Weissenbach J."/>
            <person name="Armbrust E.V."/>
            <person name="Green B.R."/>
            <person name="Van de Peer Y."/>
            <person name="Grigoriev I.V."/>
        </authorList>
    </citation>
    <scope>NUCLEOTIDE SEQUENCE [LARGE SCALE GENOMIC DNA]</scope>
    <source>
        <strain evidence="1 2">CCAP 1055/1</strain>
    </source>
</reference>
<keyword evidence="2" id="KW-1185">Reference proteome</keyword>
<dbReference type="OrthoDB" id="50446at2759"/>
<accession>B7G9I6</accession>
<dbReference type="KEGG" id="pti:PHATRDRAFT_49109"/>
<evidence type="ECO:0000313" key="2">
    <source>
        <dbReference type="Proteomes" id="UP000000759"/>
    </source>
</evidence>
<dbReference type="RefSeq" id="XP_002183780.1">
    <property type="nucleotide sequence ID" value="XM_002183744.1"/>
</dbReference>
<gene>
    <name evidence="1" type="ORF">PHATRDRAFT_49109</name>
</gene>
<evidence type="ECO:0000313" key="1">
    <source>
        <dbReference type="EMBL" id="EEC44962.1"/>
    </source>
</evidence>
<dbReference type="HOGENOM" id="CLU_1997025_0_0_1"/>
<organism evidence="1 2">
    <name type="scientific">Phaeodactylum tricornutum (strain CCAP 1055/1)</name>
    <dbReference type="NCBI Taxonomy" id="556484"/>
    <lineage>
        <taxon>Eukaryota</taxon>
        <taxon>Sar</taxon>
        <taxon>Stramenopiles</taxon>
        <taxon>Ochrophyta</taxon>
        <taxon>Bacillariophyta</taxon>
        <taxon>Bacillariophyceae</taxon>
        <taxon>Bacillariophycidae</taxon>
        <taxon>Naviculales</taxon>
        <taxon>Phaeodactylaceae</taxon>
        <taxon>Phaeodactylum</taxon>
    </lineage>
</organism>
<dbReference type="EMBL" id="CM000622">
    <property type="protein sequence ID" value="EEC44962.1"/>
    <property type="molecule type" value="Genomic_DNA"/>
</dbReference>
<dbReference type="Proteomes" id="UP000000759">
    <property type="component" value="Chromosome 20"/>
</dbReference>
<dbReference type="InParanoid" id="B7G9I6"/>
<protein>
    <submittedName>
        <fullName evidence="1">Uncharacterized protein</fullName>
    </submittedName>
</protein>
<name>B7G9I6_PHATC</name>